<keyword evidence="1" id="KW-0812">Transmembrane</keyword>
<protein>
    <submittedName>
        <fullName evidence="2">Uncharacterized protein</fullName>
    </submittedName>
</protein>
<keyword evidence="1" id="KW-1133">Transmembrane helix</keyword>
<dbReference type="KEGG" id="rub:GBA63_16040"/>
<sequence>MGSAAVPVVLIFLIVVFSGVTIYSANRDLARAKAWGDLARRFLPFVVLAFMAMSLYFVRAFAEGSVVFVWMVVFGILIVASSLFSVPALERRANGVFRRGDYALAAELYGKLVEERPLARNHAFWGAALGASERFDESINASTKAVDIDPEYGLAYYNRALVLRRMGKKGRAVKDLNRALEVDMPRRFRSAAKKILQELQ</sequence>
<dbReference type="RefSeq" id="WP_166177766.1">
    <property type="nucleotide sequence ID" value="NZ_CP045119.1"/>
</dbReference>
<keyword evidence="1" id="KW-0472">Membrane</keyword>
<organism evidence="2 3">
    <name type="scientific">Rubrobacter tropicus</name>
    <dbReference type="NCBI Taxonomy" id="2653851"/>
    <lineage>
        <taxon>Bacteria</taxon>
        <taxon>Bacillati</taxon>
        <taxon>Actinomycetota</taxon>
        <taxon>Rubrobacteria</taxon>
        <taxon>Rubrobacterales</taxon>
        <taxon>Rubrobacteraceae</taxon>
        <taxon>Rubrobacter</taxon>
    </lineage>
</organism>
<accession>A0A6G8QC19</accession>
<evidence type="ECO:0000313" key="3">
    <source>
        <dbReference type="Proteomes" id="UP000501452"/>
    </source>
</evidence>
<dbReference type="SMART" id="SM00028">
    <property type="entry name" value="TPR"/>
    <property type="match status" value="2"/>
</dbReference>
<dbReference type="SUPFAM" id="SSF48452">
    <property type="entry name" value="TPR-like"/>
    <property type="match status" value="1"/>
</dbReference>
<feature type="transmembrane region" description="Helical" evidence="1">
    <location>
        <begin position="68"/>
        <end position="89"/>
    </location>
</feature>
<evidence type="ECO:0000313" key="2">
    <source>
        <dbReference type="EMBL" id="QIN83988.1"/>
    </source>
</evidence>
<dbReference type="InterPro" id="IPR019734">
    <property type="entry name" value="TPR_rpt"/>
</dbReference>
<proteinExistence type="predicted"/>
<dbReference type="Pfam" id="PF13181">
    <property type="entry name" value="TPR_8"/>
    <property type="match status" value="1"/>
</dbReference>
<dbReference type="Gene3D" id="1.25.40.10">
    <property type="entry name" value="Tetratricopeptide repeat domain"/>
    <property type="match status" value="1"/>
</dbReference>
<dbReference type="AlphaFoldDB" id="A0A6G8QC19"/>
<feature type="transmembrane region" description="Helical" evidence="1">
    <location>
        <begin position="38"/>
        <end position="62"/>
    </location>
</feature>
<dbReference type="EMBL" id="CP045119">
    <property type="protein sequence ID" value="QIN83988.1"/>
    <property type="molecule type" value="Genomic_DNA"/>
</dbReference>
<name>A0A6G8QC19_9ACTN</name>
<feature type="transmembrane region" description="Helical" evidence="1">
    <location>
        <begin position="6"/>
        <end position="26"/>
    </location>
</feature>
<dbReference type="InterPro" id="IPR011990">
    <property type="entry name" value="TPR-like_helical_dom_sf"/>
</dbReference>
<evidence type="ECO:0000256" key="1">
    <source>
        <dbReference type="SAM" id="Phobius"/>
    </source>
</evidence>
<gene>
    <name evidence="2" type="ORF">GBA63_16040</name>
</gene>
<dbReference type="Proteomes" id="UP000501452">
    <property type="component" value="Chromosome"/>
</dbReference>
<keyword evidence="3" id="KW-1185">Reference proteome</keyword>
<reference evidence="2 3" key="1">
    <citation type="submission" date="2019-10" db="EMBL/GenBank/DDBJ databases">
        <title>Rubrobacter sp nov SCSIO 52090 isolated from a deep-sea sediment in the South China Sea.</title>
        <authorList>
            <person name="Chen R.W."/>
        </authorList>
    </citation>
    <scope>NUCLEOTIDE SEQUENCE [LARGE SCALE GENOMIC DNA]</scope>
    <source>
        <strain evidence="2 3">SCSIO 52909</strain>
    </source>
</reference>